<reference evidence="1 2" key="1">
    <citation type="submission" date="2021-06" db="EMBL/GenBank/DDBJ databases">
        <title>Caerostris extrusa draft genome.</title>
        <authorList>
            <person name="Kono N."/>
            <person name="Arakawa K."/>
        </authorList>
    </citation>
    <scope>NUCLEOTIDE SEQUENCE [LARGE SCALE GENOMIC DNA]</scope>
</reference>
<proteinExistence type="predicted"/>
<evidence type="ECO:0000313" key="2">
    <source>
        <dbReference type="Proteomes" id="UP001054945"/>
    </source>
</evidence>
<comment type="caution">
    <text evidence="1">The sequence shown here is derived from an EMBL/GenBank/DDBJ whole genome shotgun (WGS) entry which is preliminary data.</text>
</comment>
<sequence>MKAYHHLGVPVQLSFHTWLSSEESSQQDGTTGKMCDVQFPGQLTLLTGWCVISGRVREHVSGHPRLAPESRLQIMCGDSFLGVCSQQRLSQCRNARESHAAAGGYDRPLPAPGLHF</sequence>
<keyword evidence="2" id="KW-1185">Reference proteome</keyword>
<accession>A0AAV4XN44</accession>
<name>A0AAV4XN44_CAEEX</name>
<protein>
    <submittedName>
        <fullName evidence="1">Uncharacterized protein</fullName>
    </submittedName>
</protein>
<dbReference type="EMBL" id="BPLR01017945">
    <property type="protein sequence ID" value="GIY95645.1"/>
    <property type="molecule type" value="Genomic_DNA"/>
</dbReference>
<evidence type="ECO:0000313" key="1">
    <source>
        <dbReference type="EMBL" id="GIY95645.1"/>
    </source>
</evidence>
<gene>
    <name evidence="1" type="ORF">CEXT_462961</name>
</gene>
<dbReference type="AlphaFoldDB" id="A0AAV4XN44"/>
<dbReference type="Proteomes" id="UP001054945">
    <property type="component" value="Unassembled WGS sequence"/>
</dbReference>
<organism evidence="1 2">
    <name type="scientific">Caerostris extrusa</name>
    <name type="common">Bark spider</name>
    <name type="synonym">Caerostris bankana</name>
    <dbReference type="NCBI Taxonomy" id="172846"/>
    <lineage>
        <taxon>Eukaryota</taxon>
        <taxon>Metazoa</taxon>
        <taxon>Ecdysozoa</taxon>
        <taxon>Arthropoda</taxon>
        <taxon>Chelicerata</taxon>
        <taxon>Arachnida</taxon>
        <taxon>Araneae</taxon>
        <taxon>Araneomorphae</taxon>
        <taxon>Entelegynae</taxon>
        <taxon>Araneoidea</taxon>
        <taxon>Araneidae</taxon>
        <taxon>Caerostris</taxon>
    </lineage>
</organism>